<gene>
    <name evidence="1" type="ORF">ATEIFO6365_0001061000</name>
</gene>
<dbReference type="Gene3D" id="3.30.200.20">
    <property type="entry name" value="Phosphorylase Kinase, domain 1"/>
    <property type="match status" value="1"/>
</dbReference>
<dbReference type="SUPFAM" id="SSF56112">
    <property type="entry name" value="Protein kinase-like (PK-like)"/>
    <property type="match status" value="1"/>
</dbReference>
<organism evidence="1 2">
    <name type="scientific">Aspergillus terreus</name>
    <dbReference type="NCBI Taxonomy" id="33178"/>
    <lineage>
        <taxon>Eukaryota</taxon>
        <taxon>Fungi</taxon>
        <taxon>Dikarya</taxon>
        <taxon>Ascomycota</taxon>
        <taxon>Pezizomycotina</taxon>
        <taxon>Eurotiomycetes</taxon>
        <taxon>Eurotiomycetidae</taxon>
        <taxon>Eurotiales</taxon>
        <taxon>Aspergillaceae</taxon>
        <taxon>Aspergillus</taxon>
        <taxon>Aspergillus subgen. Circumdati</taxon>
    </lineage>
</organism>
<reference evidence="1 2" key="1">
    <citation type="submission" date="2020-01" db="EMBL/GenBank/DDBJ databases">
        <title>Aspergillus terreus IFO 6365 whole genome shotgun sequence.</title>
        <authorList>
            <person name="Kanamasa S."/>
            <person name="Takahashi H."/>
        </authorList>
    </citation>
    <scope>NUCLEOTIDE SEQUENCE [LARGE SCALE GENOMIC DNA]</scope>
    <source>
        <strain evidence="1 2">IFO 6365</strain>
    </source>
</reference>
<dbReference type="OrthoDB" id="5327538at2759"/>
<name>A0A5M3YQF6_ASPTE</name>
<evidence type="ECO:0000313" key="1">
    <source>
        <dbReference type="EMBL" id="GFF12387.1"/>
    </source>
</evidence>
<dbReference type="InterPro" id="IPR051678">
    <property type="entry name" value="AGP_Transferase"/>
</dbReference>
<dbReference type="InterPro" id="IPR011009">
    <property type="entry name" value="Kinase-like_dom_sf"/>
</dbReference>
<keyword evidence="2" id="KW-1185">Reference proteome</keyword>
<dbReference type="Proteomes" id="UP000452235">
    <property type="component" value="Unassembled WGS sequence"/>
</dbReference>
<dbReference type="VEuPathDB" id="FungiDB:ATEG_01405"/>
<dbReference type="Gene3D" id="3.90.1200.10">
    <property type="match status" value="1"/>
</dbReference>
<dbReference type="EMBL" id="BLJY01000001">
    <property type="protein sequence ID" value="GFF12387.1"/>
    <property type="molecule type" value="Genomic_DNA"/>
</dbReference>
<proteinExistence type="predicted"/>
<dbReference type="PANTHER" id="PTHR21310">
    <property type="entry name" value="AMINOGLYCOSIDE PHOSPHOTRANSFERASE-RELATED-RELATED"/>
    <property type="match status" value="1"/>
</dbReference>
<dbReference type="AlphaFoldDB" id="A0A5M3YQF6"/>
<accession>A0A5M3YQF6</accession>
<sequence>MSPARKSGIFMYSDFDIQALCRRASELRMGTPCICNPDQRPASGSFNWAIFLTFEDGVRWVFRSPRNQSYIMPMETSLKLLASEAATLRYIKSHSDIPIPEVYHYCDTADNDVGVPYILMSEAPGGPLSESWKSPGSYLPDLATDKKAKVLSQLGAIAWELSQLRFDKIGSLFEEGGGFKVDECLSRGHVLDQRSSVEEVPRGPFTSAASFYDSLISAFIQHAESLQLSHHCFVAPIPSTDAYQSLDDYRMAVDLWNDFVAIGDKIDSSDNRLDYIVAGDALRNIVPRLTRAAFTPNFPLCHGDLSVNNIYVDDDFNITCIIDWAFTSSVPESMSFVPPGLPQSRNEVSPELYAAFIDGFITAVLGSPSSALRDEYRKSLERCKPFWSLTRLLNLDCTGDYHLFATIWDAAHGGEKNIGAHFEQQRSSTHYAQVYEEIKLEDRPASKVEKDELSYFQDKALRKTIAKKLTLLSQWKRQYSSVHLPTVRNDMFVADDRLWKWLMQWMQEWGDL</sequence>
<comment type="caution">
    <text evidence="1">The sequence shown here is derived from an EMBL/GenBank/DDBJ whole genome shotgun (WGS) entry which is preliminary data.</text>
</comment>
<evidence type="ECO:0000313" key="2">
    <source>
        <dbReference type="Proteomes" id="UP000452235"/>
    </source>
</evidence>
<protein>
    <submittedName>
        <fullName evidence="1">RNase H-domain-containing protein</fullName>
    </submittedName>
</protein>
<dbReference type="PANTHER" id="PTHR21310:SF15">
    <property type="entry name" value="AMINOGLYCOSIDE PHOSPHOTRANSFERASE DOMAIN-CONTAINING PROTEIN"/>
    <property type="match status" value="1"/>
</dbReference>